<accession>A0A090ZCB0</accession>
<dbReference type="Pfam" id="PF12698">
    <property type="entry name" value="ABC2_membrane_3"/>
    <property type="match status" value="1"/>
</dbReference>
<dbReference type="STRING" id="44252.DJ90_5125"/>
<dbReference type="AlphaFoldDB" id="A0A090ZCB0"/>
<evidence type="ECO:0000256" key="1">
    <source>
        <dbReference type="ARBA" id="ARBA00004141"/>
    </source>
</evidence>
<organism evidence="7 8">
    <name type="scientific">Paenibacillus macerans</name>
    <name type="common">Bacillus macerans</name>
    <dbReference type="NCBI Taxonomy" id="44252"/>
    <lineage>
        <taxon>Bacteria</taxon>
        <taxon>Bacillati</taxon>
        <taxon>Bacillota</taxon>
        <taxon>Bacilli</taxon>
        <taxon>Bacillales</taxon>
        <taxon>Paenibacillaceae</taxon>
        <taxon>Paenibacillus</taxon>
    </lineage>
</organism>
<dbReference type="InterPro" id="IPR013525">
    <property type="entry name" value="ABC2_TM"/>
</dbReference>
<keyword evidence="8" id="KW-1185">Reference proteome</keyword>
<evidence type="ECO:0000256" key="5">
    <source>
        <dbReference type="SAM" id="Phobius"/>
    </source>
</evidence>
<dbReference type="RefSeq" id="WP_036622892.1">
    <property type="nucleotide sequence ID" value="NZ_JAKOBR010000058.1"/>
</dbReference>
<evidence type="ECO:0000313" key="8">
    <source>
        <dbReference type="Proteomes" id="UP000029278"/>
    </source>
</evidence>
<evidence type="ECO:0000256" key="3">
    <source>
        <dbReference type="ARBA" id="ARBA00022989"/>
    </source>
</evidence>
<keyword evidence="4 5" id="KW-0472">Membrane</keyword>
<evidence type="ECO:0000313" key="7">
    <source>
        <dbReference type="EMBL" id="KFN08924.1"/>
    </source>
</evidence>
<sequence length="100" mass="11479">MKAFIEEWKLLMSGKSVIVFIVMPLIMAAVFGYAFKNSQINEAPLAVVDLDHSKYSRELIGKLDASQYISVEGVYDNVIEPDMRPILFRSWEGRFCFWPA</sequence>
<dbReference type="PATRIC" id="fig|44252.3.peg.2737"/>
<comment type="caution">
    <text evidence="7">The sequence shown here is derived from an EMBL/GenBank/DDBJ whole genome shotgun (WGS) entry which is preliminary data.</text>
</comment>
<dbReference type="Gene3D" id="3.40.1710.10">
    <property type="entry name" value="abc type-2 transporter like domain"/>
    <property type="match status" value="1"/>
</dbReference>
<keyword evidence="3 5" id="KW-1133">Transmembrane helix</keyword>
<dbReference type="GeneID" id="77007145"/>
<feature type="domain" description="ABC-2 type transporter transmembrane" evidence="6">
    <location>
        <begin position="15"/>
        <end position="77"/>
    </location>
</feature>
<dbReference type="EMBL" id="JMQA01000025">
    <property type="protein sequence ID" value="KFN08924.1"/>
    <property type="molecule type" value="Genomic_DNA"/>
</dbReference>
<comment type="subcellular location">
    <subcellularLocation>
        <location evidence="1">Membrane</location>
        <topology evidence="1">Multi-pass membrane protein</topology>
    </subcellularLocation>
</comment>
<feature type="transmembrane region" description="Helical" evidence="5">
    <location>
        <begin position="17"/>
        <end position="35"/>
    </location>
</feature>
<protein>
    <submittedName>
        <fullName evidence="7">ABC-2 transporter family protein</fullName>
    </submittedName>
</protein>
<dbReference type="Proteomes" id="UP000029278">
    <property type="component" value="Unassembled WGS sequence"/>
</dbReference>
<dbReference type="HOGENOM" id="CLU_2303109_0_0_9"/>
<name>A0A090ZCB0_PAEMA</name>
<keyword evidence="2 5" id="KW-0812">Transmembrane</keyword>
<dbReference type="GO" id="GO:0140359">
    <property type="term" value="F:ABC-type transporter activity"/>
    <property type="evidence" value="ECO:0007669"/>
    <property type="project" value="InterPro"/>
</dbReference>
<dbReference type="GO" id="GO:0016020">
    <property type="term" value="C:membrane"/>
    <property type="evidence" value="ECO:0007669"/>
    <property type="project" value="UniProtKB-SubCell"/>
</dbReference>
<evidence type="ECO:0000256" key="2">
    <source>
        <dbReference type="ARBA" id="ARBA00022692"/>
    </source>
</evidence>
<evidence type="ECO:0000259" key="6">
    <source>
        <dbReference type="Pfam" id="PF12698"/>
    </source>
</evidence>
<dbReference type="OrthoDB" id="10253at2"/>
<reference evidence="7 8" key="1">
    <citation type="submission" date="2014-04" db="EMBL/GenBank/DDBJ databases">
        <authorList>
            <person name="Bishop-Lilly K.A."/>
            <person name="Broomall S.M."/>
            <person name="Chain P.S."/>
            <person name="Chertkov O."/>
            <person name="Coyne S.R."/>
            <person name="Daligault H.E."/>
            <person name="Davenport K.W."/>
            <person name="Erkkila T."/>
            <person name="Frey K.G."/>
            <person name="Gibbons H.S."/>
            <person name="Gu W."/>
            <person name="Jaissle J."/>
            <person name="Johnson S.L."/>
            <person name="Koroleva G.I."/>
            <person name="Ladner J.T."/>
            <person name="Lo C.-C."/>
            <person name="Minogue T.D."/>
            <person name="Munk C."/>
            <person name="Palacios G.F."/>
            <person name="Redden C.L."/>
            <person name="Rosenzweig C.N."/>
            <person name="Scholz M.B."/>
            <person name="Teshima H."/>
            <person name="Xu Y."/>
        </authorList>
    </citation>
    <scope>NUCLEOTIDE SEQUENCE [LARGE SCALE GENOMIC DNA]</scope>
    <source>
        <strain evidence="7 8">8244</strain>
    </source>
</reference>
<evidence type="ECO:0000256" key="4">
    <source>
        <dbReference type="ARBA" id="ARBA00023136"/>
    </source>
</evidence>
<proteinExistence type="predicted"/>
<gene>
    <name evidence="7" type="ORF">DJ90_5125</name>
</gene>